<evidence type="ECO:0000313" key="1">
    <source>
        <dbReference type="EMBL" id="ALJ00755.1"/>
    </source>
</evidence>
<dbReference type="AlphaFoldDB" id="A0A0P0D1M4"/>
<organism evidence="1 2">
    <name type="scientific">Rufibacter tibetensis</name>
    <dbReference type="NCBI Taxonomy" id="512763"/>
    <lineage>
        <taxon>Bacteria</taxon>
        <taxon>Pseudomonadati</taxon>
        <taxon>Bacteroidota</taxon>
        <taxon>Cytophagia</taxon>
        <taxon>Cytophagales</taxon>
        <taxon>Hymenobacteraceae</taxon>
        <taxon>Rufibacter</taxon>
    </lineage>
</organism>
<dbReference type="STRING" id="512763.DC20_19420"/>
<dbReference type="OrthoDB" id="1099676at2"/>
<dbReference type="PATRIC" id="fig|512763.3.peg.4258"/>
<keyword evidence="2" id="KW-1185">Reference proteome</keyword>
<accession>A0A0P0D1M4</accession>
<sequence>MVNIDNIIFEEPRKTFMEILKVNQREVPFANLLGFFFRPRERHGLNKLFLEALLNTWCSDIGHADNGDGESIVRNRGYKNNLTSRLANGSIESSSILVKVEQPTGLEKRIDILIESDDFVVCIEFKINHDLDNPLEEYKRYVIENYPGKLHFYIVLTPFKKEAIGEARRYFGQHTEFKQVILSHFFLQVKEELHRFHTNENEVNEYYRYFTDFVQTVENRKIKTLRSQAFKTLQGELNKSGLNCEYHTKNGGFLEIKVKNEASKIRLKPDGWQLEKWVNKKLTDYTLLLDKSTGFEQLLGEIKAFHKLIKTTVSLVD</sequence>
<protein>
    <recommendedName>
        <fullName evidence="3">PD-(D/E)XK nuclease superfamily protein</fullName>
    </recommendedName>
</protein>
<dbReference type="Pfam" id="PF14281">
    <property type="entry name" value="PDDEXK_4"/>
    <property type="match status" value="1"/>
</dbReference>
<reference evidence="1 2" key="1">
    <citation type="submission" date="2015-08" db="EMBL/GenBank/DDBJ databases">
        <title>Complete genome sequence of Rufibacter tibetensis strain 1351t, a radiation-resistant bacterium from tibet plateau.</title>
        <authorList>
            <person name="Dai J."/>
        </authorList>
    </citation>
    <scope>NUCLEOTIDE SEQUENCE [LARGE SCALE GENOMIC DNA]</scope>
    <source>
        <strain evidence="1 2">1351</strain>
    </source>
</reference>
<evidence type="ECO:0000313" key="2">
    <source>
        <dbReference type="Proteomes" id="UP000061382"/>
    </source>
</evidence>
<dbReference type="EMBL" id="CP012643">
    <property type="protein sequence ID" value="ALJ00755.1"/>
    <property type="molecule type" value="Genomic_DNA"/>
</dbReference>
<dbReference type="InterPro" id="IPR029470">
    <property type="entry name" value="PDDEXK_4"/>
</dbReference>
<name>A0A0P0D1M4_9BACT</name>
<dbReference type="RefSeq" id="WP_062545361.1">
    <property type="nucleotide sequence ID" value="NZ_CP012643.1"/>
</dbReference>
<dbReference type="KEGG" id="rti:DC20_19420"/>
<gene>
    <name evidence="1" type="ORF">DC20_19420</name>
</gene>
<evidence type="ECO:0008006" key="3">
    <source>
        <dbReference type="Google" id="ProtNLM"/>
    </source>
</evidence>
<proteinExistence type="predicted"/>
<dbReference type="Proteomes" id="UP000061382">
    <property type="component" value="Chromosome"/>
</dbReference>